<dbReference type="EMBL" id="JBHTEF010000001">
    <property type="protein sequence ID" value="MFC7580261.1"/>
    <property type="molecule type" value="Genomic_DNA"/>
</dbReference>
<comment type="similarity">
    <text evidence="1">Belongs to the thioredoxin family.</text>
</comment>
<dbReference type="InterPro" id="IPR011990">
    <property type="entry name" value="TPR-like_helical_dom_sf"/>
</dbReference>
<feature type="domain" description="Thioredoxin" evidence="4">
    <location>
        <begin position="37"/>
        <end position="166"/>
    </location>
</feature>
<evidence type="ECO:0000313" key="5">
    <source>
        <dbReference type="EMBL" id="MFC7580261.1"/>
    </source>
</evidence>
<keyword evidence="6" id="KW-1185">Reference proteome</keyword>
<proteinExistence type="inferred from homology"/>
<reference evidence="6" key="1">
    <citation type="journal article" date="2019" name="Int. J. Syst. Evol. Microbiol.">
        <title>The Global Catalogue of Microorganisms (GCM) 10K type strain sequencing project: providing services to taxonomists for standard genome sequencing and annotation.</title>
        <authorList>
            <consortium name="The Broad Institute Genomics Platform"/>
            <consortium name="The Broad Institute Genome Sequencing Center for Infectious Disease"/>
            <person name="Wu L."/>
            <person name="Ma J."/>
        </authorList>
    </citation>
    <scope>NUCLEOTIDE SEQUENCE [LARGE SCALE GENOMIC DNA]</scope>
    <source>
        <strain evidence="6">CCUG 56698</strain>
    </source>
</reference>
<evidence type="ECO:0000256" key="2">
    <source>
        <dbReference type="ARBA" id="ARBA00023284"/>
    </source>
</evidence>
<feature type="compositionally biased region" description="Polar residues" evidence="3">
    <location>
        <begin position="1"/>
        <end position="14"/>
    </location>
</feature>
<dbReference type="InterPro" id="IPR013766">
    <property type="entry name" value="Thioredoxin_domain"/>
</dbReference>
<dbReference type="PANTHER" id="PTHR45663:SF11">
    <property type="entry name" value="GEO12009P1"/>
    <property type="match status" value="1"/>
</dbReference>
<comment type="caution">
    <text evidence="5">The sequence shown here is derived from an EMBL/GenBank/DDBJ whole genome shotgun (WGS) entry which is preliminary data.</text>
</comment>
<name>A0ABW2SJF5_9ACTO</name>
<keyword evidence="2" id="KW-0676">Redox-active center</keyword>
<protein>
    <submittedName>
        <fullName evidence="5">Tetratricopeptide repeat protein</fullName>
    </submittedName>
</protein>
<dbReference type="Gene3D" id="3.40.30.10">
    <property type="entry name" value="Glutaredoxin"/>
    <property type="match status" value="1"/>
</dbReference>
<feature type="region of interest" description="Disordered" evidence="3">
    <location>
        <begin position="1"/>
        <end position="26"/>
    </location>
</feature>
<dbReference type="SUPFAM" id="SSF52833">
    <property type="entry name" value="Thioredoxin-like"/>
    <property type="match status" value="1"/>
</dbReference>
<dbReference type="InterPro" id="IPR036249">
    <property type="entry name" value="Thioredoxin-like_sf"/>
</dbReference>
<evidence type="ECO:0000256" key="1">
    <source>
        <dbReference type="ARBA" id="ARBA00008987"/>
    </source>
</evidence>
<accession>A0ABW2SJF5</accession>
<dbReference type="PROSITE" id="PS51352">
    <property type="entry name" value="THIOREDOXIN_2"/>
    <property type="match status" value="1"/>
</dbReference>
<sequence>MSDPHTIQSGQTAQAKAAHAGPEQDMSHVDAHGAVDLTAGTGAQQMEQDDAATVRIDVPLIAQSDEQGFNDVVSTSRTVPVVAVLWSPRTLNARAALDVLEGVAREYAGRFQLVEIDADASPSIVQAFQAQSLPTVVALVAGRPVPMFQGSALKEQITPVIDELLQVAQQMGVTGAVAVTARDTEKPTPEDHLPALAAEEAGDLEGAIAAWENAIEHNPRDEDAKAHLARVRIAARRSRPSSGDDRAAQADAAFEAGDQEGAFDLLLGIIAESRDPDQRENARVRLLDLFRVAGNTDAVRSARRRLSTLLLA</sequence>
<dbReference type="Pfam" id="PF00085">
    <property type="entry name" value="Thioredoxin"/>
    <property type="match status" value="1"/>
</dbReference>
<evidence type="ECO:0000259" key="4">
    <source>
        <dbReference type="PROSITE" id="PS51352"/>
    </source>
</evidence>
<organism evidence="5 6">
    <name type="scientific">Schaalia naturae</name>
    <dbReference type="NCBI Taxonomy" id="635203"/>
    <lineage>
        <taxon>Bacteria</taxon>
        <taxon>Bacillati</taxon>
        <taxon>Actinomycetota</taxon>
        <taxon>Actinomycetes</taxon>
        <taxon>Actinomycetales</taxon>
        <taxon>Actinomycetaceae</taxon>
        <taxon>Schaalia</taxon>
    </lineage>
</organism>
<dbReference type="SUPFAM" id="SSF48452">
    <property type="entry name" value="TPR-like"/>
    <property type="match status" value="1"/>
</dbReference>
<dbReference type="Pfam" id="PF14561">
    <property type="entry name" value="TPR_20"/>
    <property type="match status" value="1"/>
</dbReference>
<dbReference type="RefSeq" id="WP_380972100.1">
    <property type="nucleotide sequence ID" value="NZ_JBHTEF010000001.1"/>
</dbReference>
<dbReference type="PANTHER" id="PTHR45663">
    <property type="entry name" value="GEO12009P1"/>
    <property type="match status" value="1"/>
</dbReference>
<dbReference type="CDD" id="cd02956">
    <property type="entry name" value="ybbN"/>
    <property type="match status" value="1"/>
</dbReference>
<evidence type="ECO:0000313" key="6">
    <source>
        <dbReference type="Proteomes" id="UP001596527"/>
    </source>
</evidence>
<dbReference type="Proteomes" id="UP001596527">
    <property type="component" value="Unassembled WGS sequence"/>
</dbReference>
<evidence type="ECO:0000256" key="3">
    <source>
        <dbReference type="SAM" id="MobiDB-lite"/>
    </source>
</evidence>
<gene>
    <name evidence="5" type="ORF">ACFQWG_03360</name>
</gene>
<dbReference type="Gene3D" id="1.25.40.10">
    <property type="entry name" value="Tetratricopeptide repeat domain"/>
    <property type="match status" value="1"/>
</dbReference>